<keyword evidence="14 16" id="KW-0460">Magnesium</keyword>
<name>A0ABZ2C4N2_9PROT</name>
<evidence type="ECO:0000256" key="8">
    <source>
        <dbReference type="ARBA" id="ARBA00022490"/>
    </source>
</evidence>
<keyword evidence="8 16" id="KW-0963">Cytoplasm</keyword>
<dbReference type="PRINTS" id="PR01736">
    <property type="entry name" value="PHPHTRNFRASE"/>
</dbReference>
<feature type="domain" description="Phosphotransferase system enzyme I N-terminal" evidence="19">
    <location>
        <begin position="26"/>
        <end position="143"/>
    </location>
</feature>
<dbReference type="NCBIfam" id="TIGR01417">
    <property type="entry name" value="PTS_I_fam"/>
    <property type="match status" value="1"/>
</dbReference>
<dbReference type="SUPFAM" id="SSF51621">
    <property type="entry name" value="Phosphoenolpyruvate/pyruvate domain"/>
    <property type="match status" value="1"/>
</dbReference>
<dbReference type="SUPFAM" id="SSF47831">
    <property type="entry name" value="Enzyme I of the PEP:sugar phosphotransferase system HPr-binding (sub)domain"/>
    <property type="match status" value="1"/>
</dbReference>
<keyword evidence="10 16" id="KW-0808">Transferase</keyword>
<dbReference type="Pfam" id="PF05524">
    <property type="entry name" value="PEP-utilisers_N"/>
    <property type="match status" value="1"/>
</dbReference>
<evidence type="ECO:0000256" key="16">
    <source>
        <dbReference type="PIRNR" id="PIRNR000732"/>
    </source>
</evidence>
<dbReference type="InterPro" id="IPR015813">
    <property type="entry name" value="Pyrv/PenolPyrv_kinase-like_dom"/>
</dbReference>
<dbReference type="Pfam" id="PF02896">
    <property type="entry name" value="PEP-utilizers_C"/>
    <property type="match status" value="1"/>
</dbReference>
<accession>A0ABZ2C4N2</accession>
<keyword evidence="21" id="KW-1185">Reference proteome</keyword>
<dbReference type="InterPro" id="IPR050499">
    <property type="entry name" value="PEP-utilizing_PTS_enzyme"/>
</dbReference>
<dbReference type="PANTHER" id="PTHR46244">
    <property type="entry name" value="PHOSPHOENOLPYRUVATE-PROTEIN PHOSPHOTRANSFERASE"/>
    <property type="match status" value="1"/>
</dbReference>
<evidence type="ECO:0000256" key="7">
    <source>
        <dbReference type="ARBA" id="ARBA00022448"/>
    </source>
</evidence>
<evidence type="ECO:0000259" key="18">
    <source>
        <dbReference type="Pfam" id="PF02896"/>
    </source>
</evidence>
<dbReference type="Gene3D" id="3.50.30.10">
    <property type="entry name" value="Phosphohistidine domain"/>
    <property type="match status" value="1"/>
</dbReference>
<dbReference type="RefSeq" id="WP_331255278.1">
    <property type="nucleotide sequence ID" value="NZ_CP133270.1"/>
</dbReference>
<dbReference type="EMBL" id="CP133270">
    <property type="protein sequence ID" value="WVX66405.1"/>
    <property type="molecule type" value="Genomic_DNA"/>
</dbReference>
<evidence type="ECO:0000256" key="13">
    <source>
        <dbReference type="ARBA" id="ARBA00022777"/>
    </source>
</evidence>
<comment type="similarity">
    <text evidence="4 16">Belongs to the PEP-utilizing enzyme family.</text>
</comment>
<evidence type="ECO:0000256" key="10">
    <source>
        <dbReference type="ARBA" id="ARBA00022679"/>
    </source>
</evidence>
<keyword evidence="9 16" id="KW-0762">Sugar transport</keyword>
<dbReference type="PANTHER" id="PTHR46244:SF6">
    <property type="entry name" value="PHOSPHOENOLPYRUVATE-PROTEIN PHOSPHOTRANSFERASE"/>
    <property type="match status" value="1"/>
</dbReference>
<feature type="domain" description="PEP-utilising enzyme C-terminal" evidence="18">
    <location>
        <begin position="269"/>
        <end position="559"/>
    </location>
</feature>
<evidence type="ECO:0000256" key="14">
    <source>
        <dbReference type="ARBA" id="ARBA00022842"/>
    </source>
</evidence>
<evidence type="ECO:0000256" key="15">
    <source>
        <dbReference type="ARBA" id="ARBA00033235"/>
    </source>
</evidence>
<evidence type="ECO:0000259" key="19">
    <source>
        <dbReference type="Pfam" id="PF05524"/>
    </source>
</evidence>
<comment type="catalytic activity">
    <reaction evidence="1 16">
        <text>L-histidyl-[protein] + phosphoenolpyruvate = N(pros)-phospho-L-histidyl-[protein] + pyruvate</text>
        <dbReference type="Rhea" id="RHEA:23880"/>
        <dbReference type="Rhea" id="RHEA-COMP:9745"/>
        <dbReference type="Rhea" id="RHEA-COMP:9746"/>
        <dbReference type="ChEBI" id="CHEBI:15361"/>
        <dbReference type="ChEBI" id="CHEBI:29979"/>
        <dbReference type="ChEBI" id="CHEBI:58702"/>
        <dbReference type="ChEBI" id="CHEBI:64837"/>
        <dbReference type="EC" id="2.7.3.9"/>
    </reaction>
</comment>
<evidence type="ECO:0000259" key="17">
    <source>
        <dbReference type="Pfam" id="PF00391"/>
    </source>
</evidence>
<evidence type="ECO:0000256" key="6">
    <source>
        <dbReference type="ARBA" id="ARBA00016544"/>
    </source>
</evidence>
<keyword evidence="7 16" id="KW-0813">Transport</keyword>
<dbReference type="InterPro" id="IPR006318">
    <property type="entry name" value="PTS_EI-like"/>
</dbReference>
<dbReference type="PIRSF" id="PIRSF000732">
    <property type="entry name" value="PTS_enzyme_I"/>
    <property type="match status" value="1"/>
</dbReference>
<dbReference type="Pfam" id="PF00391">
    <property type="entry name" value="PEP-utilizers"/>
    <property type="match status" value="1"/>
</dbReference>
<dbReference type="InterPro" id="IPR036618">
    <property type="entry name" value="PtsI_HPr-bd_sf"/>
</dbReference>
<proteinExistence type="inferred from homology"/>
<comment type="function">
    <text evidence="16">General (non sugar-specific) component of the phosphoenolpyruvate-dependent sugar phosphotransferase system (sugar PTS). This major carbohydrate active-transport system catalyzes the phosphorylation of incoming sugar substrates concomitantly with their translocation across the cell membrane. Enzyme I transfers the phosphoryl group from phosphoenolpyruvate (PEP) to the phosphoryl carrier protein (HPr).</text>
</comment>
<comment type="cofactor">
    <cofactor evidence="2 16">
        <name>Mg(2+)</name>
        <dbReference type="ChEBI" id="CHEBI:18420"/>
    </cofactor>
</comment>
<evidence type="ECO:0000256" key="4">
    <source>
        <dbReference type="ARBA" id="ARBA00007837"/>
    </source>
</evidence>
<dbReference type="InterPro" id="IPR008731">
    <property type="entry name" value="PTS_EIN"/>
</dbReference>
<feature type="domain" description="PEP-utilising enzyme mobile" evidence="17">
    <location>
        <begin position="171"/>
        <end position="243"/>
    </location>
</feature>
<dbReference type="Gene3D" id="3.20.20.60">
    <property type="entry name" value="Phosphoenolpyruvate-binding domains"/>
    <property type="match status" value="1"/>
</dbReference>
<dbReference type="InterPro" id="IPR000121">
    <property type="entry name" value="PEP_util_C"/>
</dbReference>
<dbReference type="SUPFAM" id="SSF52009">
    <property type="entry name" value="Phosphohistidine domain"/>
    <property type="match status" value="1"/>
</dbReference>
<evidence type="ECO:0000256" key="3">
    <source>
        <dbReference type="ARBA" id="ARBA00004496"/>
    </source>
</evidence>
<dbReference type="InterPro" id="IPR024692">
    <property type="entry name" value="PTS_EI"/>
</dbReference>
<reference evidence="20 21" key="1">
    <citation type="journal article" date="2024" name="Environ. Microbiol.">
        <title>Novel evolutionary insights on the interactions of the Holosporales (Alphaproteobacteria) with eukaryotic hosts from comparative genomics.</title>
        <authorList>
            <person name="Giovannini M."/>
            <person name="Petroni G."/>
            <person name="Castelli M."/>
        </authorList>
    </citation>
    <scope>NUCLEOTIDE SEQUENCE [LARGE SCALE GENOMIC DNA]</scope>
    <source>
        <strain evidence="20 21">US_Bl 15I1</strain>
    </source>
</reference>
<dbReference type="Proteomes" id="UP001330434">
    <property type="component" value="Chromosome"/>
</dbReference>
<gene>
    <name evidence="20" type="ORF">Bealeia1_00582</name>
</gene>
<evidence type="ECO:0000313" key="21">
    <source>
        <dbReference type="Proteomes" id="UP001330434"/>
    </source>
</evidence>
<keyword evidence="13 16" id="KW-0418">Kinase</keyword>
<evidence type="ECO:0000256" key="1">
    <source>
        <dbReference type="ARBA" id="ARBA00000683"/>
    </source>
</evidence>
<comment type="subcellular location">
    <subcellularLocation>
        <location evidence="3 16">Cytoplasm</location>
    </subcellularLocation>
</comment>
<dbReference type="InterPro" id="IPR040442">
    <property type="entry name" value="Pyrv_kinase-like_dom_sf"/>
</dbReference>
<evidence type="ECO:0000256" key="9">
    <source>
        <dbReference type="ARBA" id="ARBA00022597"/>
    </source>
</evidence>
<keyword evidence="11 16" id="KW-0598">Phosphotransferase system</keyword>
<keyword evidence="12 16" id="KW-0479">Metal-binding</keyword>
<dbReference type="EC" id="2.7.3.9" evidence="5 16"/>
<organism evidence="20 21">
    <name type="scientific">Candidatus Bealeia paramacronuclearis</name>
    <dbReference type="NCBI Taxonomy" id="1921001"/>
    <lineage>
        <taxon>Bacteria</taxon>
        <taxon>Pseudomonadati</taxon>
        <taxon>Pseudomonadota</taxon>
        <taxon>Alphaproteobacteria</taxon>
        <taxon>Holosporales</taxon>
        <taxon>Holosporaceae</taxon>
        <taxon>Candidatus Bealeia</taxon>
    </lineage>
</organism>
<dbReference type="Gene3D" id="1.10.274.10">
    <property type="entry name" value="PtsI, HPr-binding domain"/>
    <property type="match status" value="1"/>
</dbReference>
<evidence type="ECO:0000256" key="2">
    <source>
        <dbReference type="ARBA" id="ARBA00001946"/>
    </source>
</evidence>
<evidence type="ECO:0000313" key="20">
    <source>
        <dbReference type="EMBL" id="WVX66405.1"/>
    </source>
</evidence>
<sequence>MLSKLNELEKTFTVQDDTYHESLTIEGISFSGGVGVGEIVLHQPRSWSHFRSSNSTSYERDRLRLAIREMMESIDDMVKDHVTSAHRDPQEILETYKTFAADRGWIKKIQAQIQTGLTAEAAVDAVRRESRDKYAQIGNKYLKGHLADLEDLANRLIAHLTGEDFPQKDLPSDMILIAHQMGPAELLDYDQRNLRGVILEEGIHTSHMAIVARAMGIPVVGRIHNLLLNLKLGQKIIVDGEEGTITLNPDPIQIEEAQKKSLTFSKWKTELKALANLPTETKDGMLIHLQLNAGLMIDLQYIHDSKVEGIGLYRTEIPFMMHSKFPDVEVQAQLYADVLDHAKGKPVVFRTLDLGGDKIVPYMWRVTDENPAMGWRAIRVSLDRPALLKQQLRALIQAASDRDLNVMFPLITTAEEYLRAKKFLNEEMERAKSKSEIMPKNVRVGLMVETPSIVWELDQIASEVDFISLGTNDLFQFFFACDRTNPNLAHRYDVLSLGYLRFLRLILNQAEVYKIPLSVCGEMVRNPLEILALMGIGYRSFSMNVSSIPAIKRLVRNTNLSDFKAYMENALGTSKGSLREGLKKFATENGLLPPHLL</sequence>
<evidence type="ECO:0000256" key="11">
    <source>
        <dbReference type="ARBA" id="ARBA00022683"/>
    </source>
</evidence>
<dbReference type="InterPro" id="IPR008279">
    <property type="entry name" value="PEP-util_enz_mobile_dom"/>
</dbReference>
<evidence type="ECO:0000256" key="5">
    <source>
        <dbReference type="ARBA" id="ARBA00012232"/>
    </source>
</evidence>
<evidence type="ECO:0000256" key="12">
    <source>
        <dbReference type="ARBA" id="ARBA00022723"/>
    </source>
</evidence>
<protein>
    <recommendedName>
        <fullName evidence="6 16">Phosphoenolpyruvate-protein phosphotransferase</fullName>
        <ecNumber evidence="5 16">2.7.3.9</ecNumber>
    </recommendedName>
    <alternativeName>
        <fullName evidence="15 16">Phosphotransferase system, enzyme I</fullName>
    </alternativeName>
</protein>
<dbReference type="InterPro" id="IPR036637">
    <property type="entry name" value="Phosphohistidine_dom_sf"/>
</dbReference>